<dbReference type="EMBL" id="KE148149">
    <property type="protein sequence ID" value="EPE08481.1"/>
    <property type="molecule type" value="Genomic_DNA"/>
</dbReference>
<feature type="compositionally biased region" description="Basic residues" evidence="4">
    <location>
        <begin position="131"/>
        <end position="152"/>
    </location>
</feature>
<organism evidence="7 8">
    <name type="scientific">Ophiostoma piceae (strain UAMH 11346)</name>
    <name type="common">Sap stain fungus</name>
    <dbReference type="NCBI Taxonomy" id="1262450"/>
    <lineage>
        <taxon>Eukaryota</taxon>
        <taxon>Fungi</taxon>
        <taxon>Dikarya</taxon>
        <taxon>Ascomycota</taxon>
        <taxon>Pezizomycotina</taxon>
        <taxon>Sordariomycetes</taxon>
        <taxon>Sordariomycetidae</taxon>
        <taxon>Ophiostomatales</taxon>
        <taxon>Ophiostomataceae</taxon>
        <taxon>Ophiostoma</taxon>
    </lineage>
</organism>
<dbReference type="PANTHER" id="PTHR43765">
    <property type="entry name" value="2-DEHYDROPANTOATE 2-REDUCTASE-RELATED"/>
    <property type="match status" value="1"/>
</dbReference>
<comment type="similarity">
    <text evidence="1">Belongs to the ketopantoate reductase family.</text>
</comment>
<protein>
    <submittedName>
        <fullName evidence="7">2-dehydropantoate 2-reductase</fullName>
    </submittedName>
</protein>
<feature type="compositionally biased region" description="Basic residues" evidence="4">
    <location>
        <begin position="469"/>
        <end position="479"/>
    </location>
</feature>
<dbReference type="HOGENOM" id="CLU_274070_0_0_1"/>
<dbReference type="VEuPathDB" id="FungiDB:F503_01264"/>
<reference evidence="7 8" key="1">
    <citation type="journal article" date="2013" name="BMC Genomics">
        <title>The genome and transcriptome of the pine saprophyte Ophiostoma piceae, and a comparison with the bark beetle-associated pine pathogen Grosmannia clavigera.</title>
        <authorList>
            <person name="Haridas S."/>
            <person name="Wang Y."/>
            <person name="Lim L."/>
            <person name="Massoumi Alamouti S."/>
            <person name="Jackman S."/>
            <person name="Docking R."/>
            <person name="Robertson G."/>
            <person name="Birol I."/>
            <person name="Bohlmann J."/>
            <person name="Breuil C."/>
        </authorList>
    </citation>
    <scope>NUCLEOTIDE SEQUENCE [LARGE SCALE GENOMIC DNA]</scope>
    <source>
        <strain evidence="7 8">UAMH 11346</strain>
    </source>
</reference>
<dbReference type="Proteomes" id="UP000016923">
    <property type="component" value="Unassembled WGS sequence"/>
</dbReference>
<evidence type="ECO:0000313" key="8">
    <source>
        <dbReference type="Proteomes" id="UP000016923"/>
    </source>
</evidence>
<feature type="compositionally biased region" description="Acidic residues" evidence="4">
    <location>
        <begin position="903"/>
        <end position="912"/>
    </location>
</feature>
<dbReference type="GO" id="GO:0050661">
    <property type="term" value="F:NADP binding"/>
    <property type="evidence" value="ECO:0007669"/>
    <property type="project" value="TreeGrafter"/>
</dbReference>
<feature type="compositionally biased region" description="Basic and acidic residues" evidence="4">
    <location>
        <begin position="554"/>
        <end position="569"/>
    </location>
</feature>
<keyword evidence="2" id="KW-0521">NADP</keyword>
<dbReference type="SUPFAM" id="SSF48179">
    <property type="entry name" value="6-phosphogluconate dehydrogenase C-terminal domain-like"/>
    <property type="match status" value="1"/>
</dbReference>
<evidence type="ECO:0000313" key="7">
    <source>
        <dbReference type="EMBL" id="EPE08481.1"/>
    </source>
</evidence>
<dbReference type="Pfam" id="PF02558">
    <property type="entry name" value="ApbA"/>
    <property type="match status" value="1"/>
</dbReference>
<keyword evidence="8" id="KW-1185">Reference proteome</keyword>
<feature type="compositionally biased region" description="Basic and acidic residues" evidence="4">
    <location>
        <begin position="954"/>
        <end position="964"/>
    </location>
</feature>
<feature type="region of interest" description="Disordered" evidence="4">
    <location>
        <begin position="929"/>
        <end position="1001"/>
    </location>
</feature>
<dbReference type="PANTHER" id="PTHR43765:SF2">
    <property type="entry name" value="2-DEHYDROPANTOATE 2-REDUCTASE"/>
    <property type="match status" value="1"/>
</dbReference>
<dbReference type="InterPro" id="IPR013332">
    <property type="entry name" value="KPR_N"/>
</dbReference>
<evidence type="ECO:0000256" key="4">
    <source>
        <dbReference type="SAM" id="MobiDB-lite"/>
    </source>
</evidence>
<feature type="region of interest" description="Disordered" evidence="4">
    <location>
        <begin position="70"/>
        <end position="205"/>
    </location>
</feature>
<sequence length="1171" mass="133401">MRPVGLAAVSRARCARVVPAKLVLTSASSILSSSSAFAATTGTTTTCRFSRHSYSTLSAAYIPPSCRNHSNTSFSQDGEPSVPPQTPALVPVEAASKTPTRSTRRERTLVYLRSRRNSAHVQDNAPGTPLRHQHRQLQRPNPSRRFHSSRHQRQQDSPRQQPSASSSKYANATEFERALREMDTPDEPEAPSTKPDLYSKEKTKTNLYSKEKLRDWVAARKQRRQMRQKLLDLSRERSESTAPIHVLGSDPRATYIAHHLSHKPGGNPVCLMLPTYGARKRWDDEGGRITLVRGGKLEYSKEIFTEHISISKNFMWRINRNPAKDYRVHTLIYHLVVTLPCRNTIRMMSRLAHRIGPWTTICLIQNGLGVAELLNRTVFRGENRAPSYVMGHMSHDLGYDPEKYYTVRELKPGLLRLASYMPYGSHFDRKNPDEQEADPTPRWGEHEHRLQRRLWKPDQRRIAGGATNWRHRRRYRRLGTSKTIQTTRPHYVSASRGSGEKQGENTADDLQIIEPDGSEEDAADEFQMYQHGDENHDIAGAEDREYPTDISISRRERADHSAGGDDKANDTQAGDGDSSQPMIVYAPGKTRRPSRMARQTFRAYEFGRRRRQMLTLDVRKINAKKILAQNRPRYMIIYMLATTPKLFAGRYSLYSVYRRKLPEMIYTAAFEPVATVMQLPISRATWAHPVVRTLILGIIDELLAVITWIPELLKSYKLRHDIQSGMLRRRVLNEFYRRTRPGTITNMLMGYEDHDEGYQSRALGRLRRGGMQHPIGGLGDAAHSVMEQLVAVGMTTDIQYLNGYFVRRAQQIGIQTPQNQMIIRMLEVRMMINRDQTQMFVPIVGNAYLNSGDSPDGRRSKNRYKTIPEGTWKSAKGLFNHESSSRPRSKNKSLSEPTIVDPETSDYGEFDILDALPQPPDPAFAKVKAKLKATKNKPRSPKWDKMSPVQADQTLRRYYKEKNESQAGVNNLPTDDTRTARTGGRIEATKRPQTTSEDSIYGDSEIRELRNLGYVNREGYALQRDKRLGKEIASEITLRLQNADDAEEELLQHLDEYLEKEVLDEPAATPPQKSYNAPKKRNVRYAASDPDEPAPPQLDDEDASIARYYGDDSSPAAVEQREEASPLASAITDFKQQREAMQKVHRARLDSLKNNFITNPVKSDTFSNSKV</sequence>
<accession>S3C955</accession>
<feature type="region of interest" description="Disordered" evidence="4">
    <location>
        <begin position="554"/>
        <end position="582"/>
    </location>
</feature>
<dbReference type="InterPro" id="IPR013752">
    <property type="entry name" value="KPA_reductase"/>
</dbReference>
<dbReference type="InterPro" id="IPR050838">
    <property type="entry name" value="Ketopantoate_reductase"/>
</dbReference>
<dbReference type="GO" id="GO:0008677">
    <property type="term" value="F:2-dehydropantoate 2-reductase activity"/>
    <property type="evidence" value="ECO:0007669"/>
    <property type="project" value="TreeGrafter"/>
</dbReference>
<feature type="region of interest" description="Disordered" evidence="4">
    <location>
        <begin position="426"/>
        <end position="450"/>
    </location>
</feature>
<evidence type="ECO:0000256" key="2">
    <source>
        <dbReference type="ARBA" id="ARBA00022857"/>
    </source>
</evidence>
<evidence type="ECO:0000256" key="3">
    <source>
        <dbReference type="ARBA" id="ARBA00023002"/>
    </source>
</evidence>
<feature type="domain" description="Ketopantoate reductase C-terminal" evidence="6">
    <location>
        <begin position="660"/>
        <end position="827"/>
    </location>
</feature>
<feature type="region of interest" description="Disordered" evidence="4">
    <location>
        <begin position="466"/>
        <end position="506"/>
    </location>
</feature>
<dbReference type="AlphaFoldDB" id="S3C955"/>
<name>S3C955_OPHP1</name>
<feature type="domain" description="Ketopantoate reductase N-terminal" evidence="5">
    <location>
        <begin position="244"/>
        <end position="381"/>
    </location>
</feature>
<evidence type="ECO:0000256" key="1">
    <source>
        <dbReference type="ARBA" id="ARBA00007870"/>
    </source>
</evidence>
<dbReference type="Pfam" id="PF08546">
    <property type="entry name" value="ApbA_C"/>
    <property type="match status" value="1"/>
</dbReference>
<dbReference type="OrthoDB" id="73846at2759"/>
<dbReference type="InterPro" id="IPR008927">
    <property type="entry name" value="6-PGluconate_DH-like_C_sf"/>
</dbReference>
<evidence type="ECO:0000259" key="6">
    <source>
        <dbReference type="Pfam" id="PF08546"/>
    </source>
</evidence>
<dbReference type="Gene3D" id="1.10.1040.10">
    <property type="entry name" value="N-(1-d-carboxylethyl)-l-norvaline Dehydrogenase, domain 2"/>
    <property type="match status" value="1"/>
</dbReference>
<feature type="compositionally biased region" description="Basic and acidic residues" evidence="4">
    <location>
        <begin position="174"/>
        <end position="183"/>
    </location>
</feature>
<feature type="compositionally biased region" description="Low complexity" evidence="4">
    <location>
        <begin position="155"/>
        <end position="167"/>
    </location>
</feature>
<gene>
    <name evidence="7" type="ORF">F503_01264</name>
</gene>
<feature type="region of interest" description="Disordered" evidence="4">
    <location>
        <begin position="875"/>
        <end position="916"/>
    </location>
</feature>
<feature type="compositionally biased region" description="Basic residues" evidence="4">
    <location>
        <begin position="929"/>
        <end position="940"/>
    </location>
</feature>
<keyword evidence="3" id="KW-0560">Oxidoreductase</keyword>
<proteinExistence type="inferred from homology"/>
<dbReference type="STRING" id="1262450.S3C955"/>
<dbReference type="eggNOG" id="ENOG502QPT5">
    <property type="taxonomic scope" value="Eukaryota"/>
</dbReference>
<feature type="region of interest" description="Disordered" evidence="4">
    <location>
        <begin position="1062"/>
        <end position="1127"/>
    </location>
</feature>
<evidence type="ECO:0000259" key="5">
    <source>
        <dbReference type="Pfam" id="PF02558"/>
    </source>
</evidence>
<dbReference type="GO" id="GO:0005739">
    <property type="term" value="C:mitochondrion"/>
    <property type="evidence" value="ECO:0007669"/>
    <property type="project" value="TreeGrafter"/>
</dbReference>
<dbReference type="InterPro" id="IPR013328">
    <property type="entry name" value="6PGD_dom2"/>
</dbReference>